<protein>
    <submittedName>
        <fullName evidence="1">Uncharacterized protein</fullName>
    </submittedName>
</protein>
<evidence type="ECO:0000313" key="1">
    <source>
        <dbReference type="EMBL" id="CDW41388.1"/>
    </source>
</evidence>
<organism evidence="1">
    <name type="scientific">Lepeophtheirus salmonis</name>
    <name type="common">Salmon louse</name>
    <name type="synonym">Caligus salmonis</name>
    <dbReference type="NCBI Taxonomy" id="72036"/>
    <lineage>
        <taxon>Eukaryota</taxon>
        <taxon>Metazoa</taxon>
        <taxon>Ecdysozoa</taxon>
        <taxon>Arthropoda</taxon>
        <taxon>Crustacea</taxon>
        <taxon>Multicrustacea</taxon>
        <taxon>Hexanauplia</taxon>
        <taxon>Copepoda</taxon>
        <taxon>Siphonostomatoida</taxon>
        <taxon>Caligidae</taxon>
        <taxon>Lepeophtheirus</taxon>
    </lineage>
</organism>
<sequence>MAFVFYSSIFRTNISVKRPFVPFGMKSCYTSNSYLRKRMYTPTLTTFNSYLEQRSIKKHSQESLKTITNKYFSRSERWFKYRILSGTLEVGSKYFNDESGIYFLCQCSKETTDHILWECKSLSKIY</sequence>
<reference evidence="1" key="1">
    <citation type="submission" date="2014-05" db="EMBL/GenBank/DDBJ databases">
        <authorList>
            <person name="Chronopoulou M."/>
        </authorList>
    </citation>
    <scope>NUCLEOTIDE SEQUENCE</scope>
    <source>
        <tissue evidence="1">Whole organism</tissue>
    </source>
</reference>
<name>A0A0K2UT05_LEPSM</name>
<dbReference type="EMBL" id="HACA01024027">
    <property type="protein sequence ID" value="CDW41388.1"/>
    <property type="molecule type" value="Transcribed_RNA"/>
</dbReference>
<accession>A0A0K2UT05</accession>
<proteinExistence type="predicted"/>
<dbReference type="AlphaFoldDB" id="A0A0K2UT05"/>
<feature type="non-terminal residue" evidence="1">
    <location>
        <position position="126"/>
    </location>
</feature>